<evidence type="ECO:0000256" key="3">
    <source>
        <dbReference type="PIRSR" id="PIRSR015753-3"/>
    </source>
</evidence>
<name>A0A8K0JKX9_9TREE</name>
<sequence length="329" mass="37972">MSTSNSTSNSNSTDFKPNWASEDGSFKRQVSSFRDSIEKGGKFEPEKGRYHLYVCNACPWAHRTLIVRKLKGLEDFFDVSYVHPHMLSNGWKFSIPGGKVPSEDFPQATEDKLFGSKYMKEIYFKADPEYNARYTVPVIWDTKHNTIVSNESSEIIRFLNTAFNDQLPKEKAELDLYPDELKKEIDDLNEWVYPSINNGVYRSGFATTQKAYEEAVTELFGALDRVEGILKDGREYLIGGKLTEADVRLYTTIVRFDIVYHGHFKCNLGSIRHDYPALNRWLKNLYWNNAAFKDTTDFETSKEHYYFSHKQINGSQVVPIGPKYPVEPL</sequence>
<dbReference type="SFLD" id="SFLDG01206">
    <property type="entry name" value="Xi.1"/>
    <property type="match status" value="1"/>
</dbReference>
<accession>A0A8K0JKX9</accession>
<evidence type="ECO:0000313" key="6">
    <source>
        <dbReference type="EMBL" id="KAG7544270.1"/>
    </source>
</evidence>
<dbReference type="PANTHER" id="PTHR32419">
    <property type="entry name" value="GLUTATHIONYL-HYDROQUINONE REDUCTASE"/>
    <property type="match status" value="1"/>
</dbReference>
<dbReference type="Pfam" id="PF13410">
    <property type="entry name" value="GST_C_2"/>
    <property type="match status" value="1"/>
</dbReference>
<dbReference type="Pfam" id="PF13409">
    <property type="entry name" value="GST_N_2"/>
    <property type="match status" value="1"/>
</dbReference>
<dbReference type="Gene3D" id="1.20.1050.10">
    <property type="match status" value="1"/>
</dbReference>
<feature type="domain" description="GST C-terminal" evidence="5">
    <location>
        <begin position="167"/>
        <end position="308"/>
    </location>
</feature>
<comment type="caution">
    <text evidence="6">The sequence shown here is derived from an EMBL/GenBank/DDBJ whole genome shotgun (WGS) entry which is preliminary data.</text>
</comment>
<dbReference type="AlphaFoldDB" id="A0A8K0JKX9"/>
<feature type="binding site" evidence="2">
    <location>
        <begin position="133"/>
        <end position="136"/>
    </location>
    <ligand>
        <name>glutathione</name>
        <dbReference type="ChEBI" id="CHEBI:57925"/>
    </ligand>
</feature>
<gene>
    <name evidence="6" type="ORF">FFLO_03309</name>
</gene>
<evidence type="ECO:0000256" key="4">
    <source>
        <dbReference type="SAM" id="MobiDB-lite"/>
    </source>
</evidence>
<dbReference type="CDD" id="cd03190">
    <property type="entry name" value="GST_C_Omega_like"/>
    <property type="match status" value="1"/>
</dbReference>
<feature type="site" description="Lowers pKa of active site Cys" evidence="3">
    <location>
        <position position="305"/>
    </location>
</feature>
<protein>
    <recommendedName>
        <fullName evidence="5">GST C-terminal domain-containing protein</fullName>
    </recommendedName>
</protein>
<dbReference type="InterPro" id="IPR036282">
    <property type="entry name" value="Glutathione-S-Trfase_C_sf"/>
</dbReference>
<feature type="compositionally biased region" description="Low complexity" evidence="4">
    <location>
        <begin position="1"/>
        <end position="13"/>
    </location>
</feature>
<feature type="region of interest" description="Disordered" evidence="4">
    <location>
        <begin position="1"/>
        <end position="27"/>
    </location>
</feature>
<organism evidence="6 7">
    <name type="scientific">Filobasidium floriforme</name>
    <dbReference type="NCBI Taxonomy" id="5210"/>
    <lineage>
        <taxon>Eukaryota</taxon>
        <taxon>Fungi</taxon>
        <taxon>Dikarya</taxon>
        <taxon>Basidiomycota</taxon>
        <taxon>Agaricomycotina</taxon>
        <taxon>Tremellomycetes</taxon>
        <taxon>Filobasidiales</taxon>
        <taxon>Filobasidiaceae</taxon>
        <taxon>Filobasidium</taxon>
    </lineage>
</organism>
<dbReference type="InterPro" id="IPR016639">
    <property type="entry name" value="GST_Omega/GSH"/>
</dbReference>
<reference evidence="6" key="1">
    <citation type="submission" date="2020-04" db="EMBL/GenBank/DDBJ databases">
        <title>Analysis of mating type loci in Filobasidium floriforme.</title>
        <authorList>
            <person name="Nowrousian M."/>
        </authorList>
    </citation>
    <scope>NUCLEOTIDE SEQUENCE</scope>
    <source>
        <strain evidence="6">CBS 6242</strain>
    </source>
</reference>
<feature type="active site" description="Proton donor/acceptor" evidence="1">
    <location>
        <position position="201"/>
    </location>
</feature>
<dbReference type="PROSITE" id="PS50405">
    <property type="entry name" value="GST_CTER"/>
    <property type="match status" value="1"/>
</dbReference>
<dbReference type="PIRSF" id="PIRSF015753">
    <property type="entry name" value="GST"/>
    <property type="match status" value="1"/>
</dbReference>
<dbReference type="InterPro" id="IPR047047">
    <property type="entry name" value="GST_Omega-like_C"/>
</dbReference>
<dbReference type="SUPFAM" id="SSF47616">
    <property type="entry name" value="GST C-terminal domain-like"/>
    <property type="match status" value="1"/>
</dbReference>
<dbReference type="InterPro" id="IPR004045">
    <property type="entry name" value="Glutathione_S-Trfase_N"/>
</dbReference>
<dbReference type="FunFam" id="3.40.30.10:FF:000162">
    <property type="entry name" value="Glutathione S-transferase Gst3"/>
    <property type="match status" value="1"/>
</dbReference>
<keyword evidence="7" id="KW-1185">Reference proteome</keyword>
<dbReference type="SFLD" id="SFLDS00019">
    <property type="entry name" value="Glutathione_Transferase_(cytos"/>
    <property type="match status" value="1"/>
</dbReference>
<feature type="active site" description="Nucleophile" evidence="1">
    <location>
        <position position="58"/>
    </location>
</feature>
<feature type="site" description="Lowers pKa of active site Cys" evidence="3">
    <location>
        <position position="260"/>
    </location>
</feature>
<evidence type="ECO:0000256" key="2">
    <source>
        <dbReference type="PIRSR" id="PIRSR015753-2"/>
    </source>
</evidence>
<evidence type="ECO:0000313" key="7">
    <source>
        <dbReference type="Proteomes" id="UP000812966"/>
    </source>
</evidence>
<dbReference type="Gene3D" id="3.40.30.10">
    <property type="entry name" value="Glutaredoxin"/>
    <property type="match status" value="1"/>
</dbReference>
<dbReference type="InterPro" id="IPR036249">
    <property type="entry name" value="Thioredoxin-like_sf"/>
</dbReference>
<proteinExistence type="predicted"/>
<feature type="binding site" evidence="2">
    <location>
        <begin position="151"/>
        <end position="152"/>
    </location>
    <ligand>
        <name>glutathione</name>
        <dbReference type="ChEBI" id="CHEBI:57925"/>
    </ligand>
</feature>
<dbReference type="InterPro" id="IPR040079">
    <property type="entry name" value="Glutathione_S-Trfase"/>
</dbReference>
<dbReference type="SFLD" id="SFLDG01148">
    <property type="entry name" value="Xi_(cytGST)"/>
    <property type="match status" value="1"/>
</dbReference>
<evidence type="ECO:0000256" key="1">
    <source>
        <dbReference type="PIRSR" id="PIRSR015753-1"/>
    </source>
</evidence>
<feature type="binding site" evidence="2">
    <location>
        <position position="91"/>
    </location>
    <ligand>
        <name>glutathione</name>
        <dbReference type="ChEBI" id="CHEBI:57925"/>
    </ligand>
</feature>
<dbReference type="EMBL" id="JABELV010000060">
    <property type="protein sequence ID" value="KAG7544270.1"/>
    <property type="molecule type" value="Genomic_DNA"/>
</dbReference>
<dbReference type="Proteomes" id="UP000812966">
    <property type="component" value="Unassembled WGS sequence"/>
</dbReference>
<dbReference type="InterPro" id="IPR010987">
    <property type="entry name" value="Glutathione-S-Trfase_C-like"/>
</dbReference>
<dbReference type="SUPFAM" id="SSF52833">
    <property type="entry name" value="Thioredoxin-like"/>
    <property type="match status" value="1"/>
</dbReference>
<dbReference type="GO" id="GO:0005737">
    <property type="term" value="C:cytoplasm"/>
    <property type="evidence" value="ECO:0007669"/>
    <property type="project" value="TreeGrafter"/>
</dbReference>
<dbReference type="GO" id="GO:0004364">
    <property type="term" value="F:glutathione transferase activity"/>
    <property type="evidence" value="ECO:0007669"/>
    <property type="project" value="InterPro"/>
</dbReference>
<evidence type="ECO:0000259" key="5">
    <source>
        <dbReference type="PROSITE" id="PS50405"/>
    </source>
</evidence>
<dbReference type="PANTHER" id="PTHR32419:SF6">
    <property type="entry name" value="GLUTATHIONE S-TRANSFERASE OMEGA-LIKE 1-RELATED"/>
    <property type="match status" value="1"/>
</dbReference>